<evidence type="ECO:0000313" key="11">
    <source>
        <dbReference type="EMBL" id="GFE84117.1"/>
    </source>
</evidence>
<keyword evidence="4 10" id="KW-0997">Cell inner membrane</keyword>
<evidence type="ECO:0000256" key="3">
    <source>
        <dbReference type="ARBA" id="ARBA00022475"/>
    </source>
</evidence>
<keyword evidence="8 10" id="KW-0472">Membrane</keyword>
<sequence length="152" mass="16826">MSPMNARRGKRLVAEMNVVPYIDVMLVLLIIFMITAPMLTQGIKVDLPKAAAEPLPEDLMRQHQPLILSVDSSGEYYLNIGKDEETALEEDAVVERVATVLKREPQTPVLVKADTNVPYGRVVNGMVLLQEAGAEKVGFITDPAEARNNKKR</sequence>
<evidence type="ECO:0000313" key="12">
    <source>
        <dbReference type="Proteomes" id="UP000445000"/>
    </source>
</evidence>
<dbReference type="GO" id="GO:0022857">
    <property type="term" value="F:transmembrane transporter activity"/>
    <property type="evidence" value="ECO:0007669"/>
    <property type="project" value="InterPro"/>
</dbReference>
<evidence type="ECO:0000256" key="8">
    <source>
        <dbReference type="ARBA" id="ARBA00023136"/>
    </source>
</evidence>
<comment type="function">
    <text evidence="10">Part of the Tol-Pal system, which plays a role in outer membrane invagination during cell division and is important for maintaining outer membrane integrity.</text>
</comment>
<reference evidence="12" key="1">
    <citation type="submission" date="2020-01" db="EMBL/GenBank/DDBJ databases">
        <title>'Steroidobacter agaridevorans' sp. nov., agar-degrading bacteria isolated from rhizosphere soils.</title>
        <authorList>
            <person name="Ikenaga M."/>
            <person name="Kataoka M."/>
            <person name="Murouchi A."/>
            <person name="Katsuragi S."/>
            <person name="Sakai M."/>
        </authorList>
    </citation>
    <scope>NUCLEOTIDE SEQUENCE [LARGE SCALE GENOMIC DNA]</scope>
    <source>
        <strain evidence="12">YU21-B</strain>
    </source>
</reference>
<dbReference type="PANTHER" id="PTHR30558:SF7">
    <property type="entry name" value="TOL-PAL SYSTEM PROTEIN TOLR"/>
    <property type="match status" value="1"/>
</dbReference>
<evidence type="ECO:0000256" key="1">
    <source>
        <dbReference type="ARBA" id="ARBA00004162"/>
    </source>
</evidence>
<evidence type="ECO:0000256" key="9">
    <source>
        <dbReference type="ARBA" id="ARBA00023306"/>
    </source>
</evidence>
<dbReference type="Pfam" id="PF02472">
    <property type="entry name" value="ExbD"/>
    <property type="match status" value="1"/>
</dbReference>
<keyword evidence="12" id="KW-1185">Reference proteome</keyword>
<comment type="caution">
    <text evidence="11">The sequence shown here is derived from an EMBL/GenBank/DDBJ whole genome shotgun (WGS) entry which is preliminary data.</text>
</comment>
<keyword evidence="9 10" id="KW-0131">Cell cycle</keyword>
<dbReference type="GO" id="GO:0051301">
    <property type="term" value="P:cell division"/>
    <property type="evidence" value="ECO:0007669"/>
    <property type="project" value="UniProtKB-UniRule"/>
</dbReference>
<comment type="subunit">
    <text evidence="10">The Tol-Pal system is composed of five core proteins: the inner membrane proteins TolA, TolQ and TolR, the periplasmic protein TolB and the outer membrane protein Pal. They form a network linking the inner and outer membranes and the peptidoglycan layer.</text>
</comment>
<dbReference type="EMBL" id="BLJN01000008">
    <property type="protein sequence ID" value="GFE84117.1"/>
    <property type="molecule type" value="Genomic_DNA"/>
</dbReference>
<dbReference type="Gene3D" id="3.30.420.270">
    <property type="match status" value="1"/>
</dbReference>
<comment type="similarity">
    <text evidence="2 10">Belongs to the ExbD/TolR family.</text>
</comment>
<keyword evidence="6 10" id="KW-0812">Transmembrane</keyword>
<organism evidence="11 12">
    <name type="scientific">Steroidobacter agaridevorans</name>
    <dbReference type="NCBI Taxonomy" id="2695856"/>
    <lineage>
        <taxon>Bacteria</taxon>
        <taxon>Pseudomonadati</taxon>
        <taxon>Pseudomonadota</taxon>
        <taxon>Gammaproteobacteria</taxon>
        <taxon>Steroidobacterales</taxon>
        <taxon>Steroidobacteraceae</taxon>
        <taxon>Steroidobacter</taxon>
    </lineage>
</organism>
<evidence type="ECO:0000256" key="6">
    <source>
        <dbReference type="ARBA" id="ARBA00022692"/>
    </source>
</evidence>
<dbReference type="GO" id="GO:0005886">
    <property type="term" value="C:plasma membrane"/>
    <property type="evidence" value="ECO:0007669"/>
    <property type="project" value="UniProtKB-SubCell"/>
</dbReference>
<dbReference type="GO" id="GO:0015031">
    <property type="term" value="P:protein transport"/>
    <property type="evidence" value="ECO:0007669"/>
    <property type="project" value="InterPro"/>
</dbReference>
<dbReference type="InterPro" id="IPR003400">
    <property type="entry name" value="ExbD"/>
</dbReference>
<keyword evidence="5 10" id="KW-0132">Cell division</keyword>
<accession>A0A829YL73</accession>
<evidence type="ECO:0000256" key="4">
    <source>
        <dbReference type="ARBA" id="ARBA00022519"/>
    </source>
</evidence>
<dbReference type="PANTHER" id="PTHR30558">
    <property type="entry name" value="EXBD MEMBRANE COMPONENT OF PMF-DRIVEN MACROMOLECULE IMPORT SYSTEM"/>
    <property type="match status" value="1"/>
</dbReference>
<gene>
    <name evidence="10 11" type="primary">tolR</name>
    <name evidence="11" type="ORF">GCM10011487_61170</name>
</gene>
<feature type="transmembrane region" description="Helical" evidence="10">
    <location>
        <begin position="21"/>
        <end position="39"/>
    </location>
</feature>
<dbReference type="AlphaFoldDB" id="A0A829YL73"/>
<evidence type="ECO:0000256" key="7">
    <source>
        <dbReference type="ARBA" id="ARBA00022989"/>
    </source>
</evidence>
<proteinExistence type="inferred from homology"/>
<keyword evidence="3 10" id="KW-1003">Cell membrane</keyword>
<dbReference type="HAMAP" id="MF_02203">
    <property type="entry name" value="TolR"/>
    <property type="match status" value="1"/>
</dbReference>
<evidence type="ECO:0000256" key="2">
    <source>
        <dbReference type="ARBA" id="ARBA00005811"/>
    </source>
</evidence>
<dbReference type="NCBIfam" id="TIGR02801">
    <property type="entry name" value="tolR"/>
    <property type="match status" value="1"/>
</dbReference>
<evidence type="ECO:0000256" key="5">
    <source>
        <dbReference type="ARBA" id="ARBA00022618"/>
    </source>
</evidence>
<dbReference type="Proteomes" id="UP000445000">
    <property type="component" value="Unassembled WGS sequence"/>
</dbReference>
<comment type="subcellular location">
    <subcellularLocation>
        <location evidence="10">Cell inner membrane</location>
        <topology evidence="10">Single-pass membrane protein</topology>
    </subcellularLocation>
    <subcellularLocation>
        <location evidence="1">Cell membrane</location>
        <topology evidence="1">Single-pass membrane protein</topology>
    </subcellularLocation>
</comment>
<dbReference type="InterPro" id="IPR014168">
    <property type="entry name" value="Tol-Pal_TolR"/>
</dbReference>
<keyword evidence="7 10" id="KW-1133">Transmembrane helix</keyword>
<evidence type="ECO:0000256" key="10">
    <source>
        <dbReference type="HAMAP-Rule" id="MF_02203"/>
    </source>
</evidence>
<protein>
    <recommendedName>
        <fullName evidence="10">Tol-Pal system protein TolR</fullName>
    </recommendedName>
</protein>
<name>A0A829YL73_9GAMM</name>